<evidence type="ECO:0000256" key="7">
    <source>
        <dbReference type="RuleBase" id="RU003355"/>
    </source>
</evidence>
<comment type="similarity">
    <text evidence="1 6 7">Belongs to the peptidase S8 family.</text>
</comment>
<accession>A0A023DF61</accession>
<dbReference type="InterPro" id="IPR015500">
    <property type="entry name" value="Peptidase_S8_subtilisin-rel"/>
</dbReference>
<evidence type="ECO:0000259" key="8">
    <source>
        <dbReference type="Pfam" id="PF00082"/>
    </source>
</evidence>
<dbReference type="SUPFAM" id="SSF52743">
    <property type="entry name" value="Subtilisin-like"/>
    <property type="match status" value="1"/>
</dbReference>
<dbReference type="InterPro" id="IPR036852">
    <property type="entry name" value="Peptidase_S8/S53_dom_sf"/>
</dbReference>
<dbReference type="InterPro" id="IPR023828">
    <property type="entry name" value="Peptidase_S8_Ser-AS"/>
</dbReference>
<organism evidence="9 10">
    <name type="scientific">Parageobacillus caldoxylosilyticus NBRC 107762</name>
    <dbReference type="NCBI Taxonomy" id="1220594"/>
    <lineage>
        <taxon>Bacteria</taxon>
        <taxon>Bacillati</taxon>
        <taxon>Bacillota</taxon>
        <taxon>Bacilli</taxon>
        <taxon>Bacillales</taxon>
        <taxon>Anoxybacillaceae</taxon>
        <taxon>Saccharococcus</taxon>
    </lineage>
</organism>
<sequence length="441" mass="48421">MYGYSIVQLARNYAHKLDRPLRHFMVSMYKPFIYTPCIIHKHLERWMKKTKKIPVIIHFHDEDGIFALKEIEKQHFRMKIHHQFRYIPSCSAEVTPQALEQILQRSDVKKIYLNRKVSALLNNAVPSANAKHVTVNGTTLSGKGVTIAIVDTGIYPHPDLEGRIVEFVDFVNGRTAPYDDNGHGTHCAGDAAGNGRMSSGLYAGPAYEANVVGVKVLNKAGAGTLDTIIRGIEWCIQYNETNPNNKIDIISLSLGGEPQPFPAENDDPLVQVVEKAWDHGIVVCAAAGNAGPEYRTISSPGISDKIITVGALDDLDTAETRADDKVADFSSRGPTNYGVTKPDIVVPGVNIISLRAPRSTLDKYQKQSRIDQYYTSMSGTSMATPICAGIVALMLQHKPNATPDEIKQALKEGTDLWKGLDPNVYGAGYVNAKKAIELLKA</sequence>
<dbReference type="Pfam" id="PF00082">
    <property type="entry name" value="Peptidase_S8"/>
    <property type="match status" value="1"/>
</dbReference>
<feature type="active site" description="Charge relay system" evidence="5 6">
    <location>
        <position position="183"/>
    </location>
</feature>
<keyword evidence="2 6" id="KW-0645">Protease</keyword>
<comment type="caution">
    <text evidence="9">The sequence shown here is derived from an EMBL/GenBank/DDBJ whole genome shotgun (WGS) entry which is preliminary data.</text>
</comment>
<dbReference type="PROSITE" id="PS51892">
    <property type="entry name" value="SUBTILASE"/>
    <property type="match status" value="1"/>
</dbReference>
<reference evidence="9 10" key="1">
    <citation type="submission" date="2014-04" db="EMBL/GenBank/DDBJ databases">
        <title>Whole genome shotgun sequence of Geobacillus caldoxylosilyticus NBRC 107762.</title>
        <authorList>
            <person name="Hosoyama A."/>
            <person name="Hosoyama Y."/>
            <person name="Katano-Makiyama Y."/>
            <person name="Tsuchikane K."/>
            <person name="Ohji S."/>
            <person name="Ichikawa N."/>
            <person name="Yamazoe A."/>
            <person name="Fujita N."/>
        </authorList>
    </citation>
    <scope>NUCLEOTIDE SEQUENCE [LARGE SCALE GENOMIC DNA]</scope>
    <source>
        <strain evidence="9 10">NBRC 107762</strain>
    </source>
</reference>
<evidence type="ECO:0000256" key="3">
    <source>
        <dbReference type="ARBA" id="ARBA00022801"/>
    </source>
</evidence>
<evidence type="ECO:0000256" key="4">
    <source>
        <dbReference type="ARBA" id="ARBA00022825"/>
    </source>
</evidence>
<evidence type="ECO:0000256" key="2">
    <source>
        <dbReference type="ARBA" id="ARBA00022670"/>
    </source>
</evidence>
<dbReference type="CDD" id="cd07487">
    <property type="entry name" value="Peptidases_S8_1"/>
    <property type="match status" value="1"/>
</dbReference>
<protein>
    <submittedName>
        <fullName evidence="9">Peptidase S8 family protein</fullName>
    </submittedName>
</protein>
<dbReference type="GO" id="GO:0004252">
    <property type="term" value="F:serine-type endopeptidase activity"/>
    <property type="evidence" value="ECO:0007669"/>
    <property type="project" value="UniProtKB-UniRule"/>
</dbReference>
<evidence type="ECO:0000256" key="6">
    <source>
        <dbReference type="PROSITE-ProRule" id="PRU01240"/>
    </source>
</evidence>
<feature type="active site" description="Charge relay system" evidence="5 6">
    <location>
        <position position="151"/>
    </location>
</feature>
<keyword evidence="4 6" id="KW-0720">Serine protease</keyword>
<dbReference type="RefSeq" id="WP_042409200.1">
    <property type="nucleotide sequence ID" value="NZ_BAWO01000029.1"/>
</dbReference>
<name>A0A023DF61_9BACL</name>
<dbReference type="InterPro" id="IPR022398">
    <property type="entry name" value="Peptidase_S8_His-AS"/>
</dbReference>
<evidence type="ECO:0000256" key="1">
    <source>
        <dbReference type="ARBA" id="ARBA00011073"/>
    </source>
</evidence>
<dbReference type="InterPro" id="IPR050131">
    <property type="entry name" value="Peptidase_S8_subtilisin-like"/>
</dbReference>
<dbReference type="OrthoDB" id="9798386at2"/>
<dbReference type="AlphaFoldDB" id="A0A023DF61"/>
<gene>
    <name evidence="9" type="ORF">GCA01S_029_00520</name>
</gene>
<dbReference type="MEROPS" id="S08.137"/>
<dbReference type="PANTHER" id="PTHR43806:SF65">
    <property type="entry name" value="SERINE PROTEASE APRX"/>
    <property type="match status" value="1"/>
</dbReference>
<dbReference type="EMBL" id="BAWO01000029">
    <property type="protein sequence ID" value="GAJ39873.1"/>
    <property type="molecule type" value="Genomic_DNA"/>
</dbReference>
<dbReference type="PRINTS" id="PR00723">
    <property type="entry name" value="SUBTILISIN"/>
</dbReference>
<dbReference type="InterPro" id="IPR023827">
    <property type="entry name" value="Peptidase_S8_Asp-AS"/>
</dbReference>
<dbReference type="PROSITE" id="PS00137">
    <property type="entry name" value="SUBTILASE_HIS"/>
    <property type="match status" value="1"/>
</dbReference>
<feature type="active site" description="Charge relay system" evidence="5 6">
    <location>
        <position position="381"/>
    </location>
</feature>
<dbReference type="PROSITE" id="PS00136">
    <property type="entry name" value="SUBTILASE_ASP"/>
    <property type="match status" value="1"/>
</dbReference>
<dbReference type="PROSITE" id="PS00138">
    <property type="entry name" value="SUBTILASE_SER"/>
    <property type="match status" value="1"/>
</dbReference>
<evidence type="ECO:0000313" key="10">
    <source>
        <dbReference type="Proteomes" id="UP000023561"/>
    </source>
</evidence>
<evidence type="ECO:0000313" key="9">
    <source>
        <dbReference type="EMBL" id="GAJ39873.1"/>
    </source>
</evidence>
<dbReference type="Gene3D" id="3.40.50.200">
    <property type="entry name" value="Peptidase S8/S53 domain"/>
    <property type="match status" value="1"/>
</dbReference>
<dbReference type="GO" id="GO:0006508">
    <property type="term" value="P:proteolysis"/>
    <property type="evidence" value="ECO:0007669"/>
    <property type="project" value="UniProtKB-KW"/>
</dbReference>
<dbReference type="PANTHER" id="PTHR43806">
    <property type="entry name" value="PEPTIDASE S8"/>
    <property type="match status" value="1"/>
</dbReference>
<keyword evidence="3 6" id="KW-0378">Hydrolase</keyword>
<dbReference type="InterPro" id="IPR037045">
    <property type="entry name" value="S8pro/Inhibitor_I9_sf"/>
</dbReference>
<keyword evidence="10" id="KW-1185">Reference proteome</keyword>
<evidence type="ECO:0000256" key="5">
    <source>
        <dbReference type="PIRSR" id="PIRSR615500-1"/>
    </source>
</evidence>
<dbReference type="Proteomes" id="UP000023561">
    <property type="component" value="Unassembled WGS sequence"/>
</dbReference>
<dbReference type="InterPro" id="IPR000209">
    <property type="entry name" value="Peptidase_S8/S53_dom"/>
</dbReference>
<dbReference type="Gene3D" id="3.30.70.80">
    <property type="entry name" value="Peptidase S8 propeptide/proteinase inhibitor I9"/>
    <property type="match status" value="1"/>
</dbReference>
<proteinExistence type="inferred from homology"/>
<feature type="domain" description="Peptidase S8/S53" evidence="8">
    <location>
        <begin position="142"/>
        <end position="428"/>
    </location>
</feature>